<feature type="region of interest" description="Disordered" evidence="1">
    <location>
        <begin position="76"/>
        <end position="97"/>
    </location>
</feature>
<accession>A0A388JU73</accession>
<gene>
    <name evidence="2" type="ORF">CBR_g19794</name>
</gene>
<proteinExistence type="predicted"/>
<dbReference type="EMBL" id="BFEA01000018">
    <property type="protein sequence ID" value="GBG61262.1"/>
    <property type="molecule type" value="Genomic_DNA"/>
</dbReference>
<comment type="caution">
    <text evidence="2">The sequence shown here is derived from an EMBL/GenBank/DDBJ whole genome shotgun (WGS) entry which is preliminary data.</text>
</comment>
<sequence length="316" mass="35353">MTAATTTTTCGWRREDGVLLKRAQRRGHFRPPAVASARAASGASIAVDLRTRRLRLATCFRVRDCIQRKGASFRQTSSASSSGVEGRHTRQRSDGSVSRSRLWRAAERVDVRLTALELQAVAAAVSTIVLREERALGRLNEQLCALRRRTLTQAPDDGPDYVATSEAVVELCYTLGCGVIPRATPRWWMKRRTGGMWEDLRQCDDVTNDYFREKLRMSPRVFQEIAEACAPSPHRGARRPRVREEKNDPGGTAPRREEHKRDGAEPPRGETDPRRQGESAPPMGVPLMGREQRLTNGSRVATAAFATTMKKRPRHT</sequence>
<dbReference type="Gramene" id="GBG61262">
    <property type="protein sequence ID" value="GBG61262"/>
    <property type="gene ID" value="CBR_g19794"/>
</dbReference>
<reference evidence="2 3" key="1">
    <citation type="journal article" date="2018" name="Cell">
        <title>The Chara Genome: Secondary Complexity and Implications for Plant Terrestrialization.</title>
        <authorList>
            <person name="Nishiyama T."/>
            <person name="Sakayama H."/>
            <person name="Vries J.D."/>
            <person name="Buschmann H."/>
            <person name="Saint-Marcoux D."/>
            <person name="Ullrich K.K."/>
            <person name="Haas F.B."/>
            <person name="Vanderstraeten L."/>
            <person name="Becker D."/>
            <person name="Lang D."/>
            <person name="Vosolsobe S."/>
            <person name="Rombauts S."/>
            <person name="Wilhelmsson P.K.I."/>
            <person name="Janitza P."/>
            <person name="Kern R."/>
            <person name="Heyl A."/>
            <person name="Rumpler F."/>
            <person name="Villalobos L.I.A.C."/>
            <person name="Clay J.M."/>
            <person name="Skokan R."/>
            <person name="Toyoda A."/>
            <person name="Suzuki Y."/>
            <person name="Kagoshima H."/>
            <person name="Schijlen E."/>
            <person name="Tajeshwar N."/>
            <person name="Catarino B."/>
            <person name="Hetherington A.J."/>
            <person name="Saltykova A."/>
            <person name="Bonnot C."/>
            <person name="Breuninger H."/>
            <person name="Symeonidi A."/>
            <person name="Radhakrishnan G.V."/>
            <person name="Van Nieuwerburgh F."/>
            <person name="Deforce D."/>
            <person name="Chang C."/>
            <person name="Karol K.G."/>
            <person name="Hedrich R."/>
            <person name="Ulvskov P."/>
            <person name="Glockner G."/>
            <person name="Delwiche C.F."/>
            <person name="Petrasek J."/>
            <person name="Van de Peer Y."/>
            <person name="Friml J."/>
            <person name="Beilby M."/>
            <person name="Dolan L."/>
            <person name="Kohara Y."/>
            <person name="Sugano S."/>
            <person name="Fujiyama A."/>
            <person name="Delaux P.-M."/>
            <person name="Quint M."/>
            <person name="TheiBen G."/>
            <person name="Hagemann M."/>
            <person name="Harholt J."/>
            <person name="Dunand C."/>
            <person name="Zachgo S."/>
            <person name="Langdale J."/>
            <person name="Maumus F."/>
            <person name="Straeten D.V.D."/>
            <person name="Gould S.B."/>
            <person name="Rensing S.A."/>
        </authorList>
    </citation>
    <scope>NUCLEOTIDE SEQUENCE [LARGE SCALE GENOMIC DNA]</scope>
    <source>
        <strain evidence="2 3">S276</strain>
    </source>
</reference>
<evidence type="ECO:0000313" key="2">
    <source>
        <dbReference type="EMBL" id="GBG61262.1"/>
    </source>
</evidence>
<name>A0A388JU73_CHABU</name>
<evidence type="ECO:0000313" key="3">
    <source>
        <dbReference type="Proteomes" id="UP000265515"/>
    </source>
</evidence>
<organism evidence="2 3">
    <name type="scientific">Chara braunii</name>
    <name type="common">Braun's stonewort</name>
    <dbReference type="NCBI Taxonomy" id="69332"/>
    <lineage>
        <taxon>Eukaryota</taxon>
        <taxon>Viridiplantae</taxon>
        <taxon>Streptophyta</taxon>
        <taxon>Charophyceae</taxon>
        <taxon>Charales</taxon>
        <taxon>Characeae</taxon>
        <taxon>Chara</taxon>
    </lineage>
</organism>
<dbReference type="Proteomes" id="UP000265515">
    <property type="component" value="Unassembled WGS sequence"/>
</dbReference>
<dbReference type="AlphaFoldDB" id="A0A388JU73"/>
<evidence type="ECO:0000256" key="1">
    <source>
        <dbReference type="SAM" id="MobiDB-lite"/>
    </source>
</evidence>
<feature type="compositionally biased region" description="Basic and acidic residues" evidence="1">
    <location>
        <begin position="242"/>
        <end position="277"/>
    </location>
</feature>
<feature type="region of interest" description="Disordered" evidence="1">
    <location>
        <begin position="229"/>
        <end position="299"/>
    </location>
</feature>
<protein>
    <submittedName>
        <fullName evidence="2">Uncharacterized protein</fullName>
    </submittedName>
</protein>
<keyword evidence="3" id="KW-1185">Reference proteome</keyword>